<protein>
    <recommendedName>
        <fullName evidence="4">Cyclin N-terminal domain-containing protein</fullName>
    </recommendedName>
</protein>
<keyword evidence="1" id="KW-0732">Signal</keyword>
<evidence type="ECO:0008006" key="4">
    <source>
        <dbReference type="Google" id="ProtNLM"/>
    </source>
</evidence>
<feature type="signal peptide" evidence="1">
    <location>
        <begin position="1"/>
        <end position="20"/>
    </location>
</feature>
<dbReference type="CDD" id="cd20557">
    <property type="entry name" value="CYCLIN_ScPCL1-like"/>
    <property type="match status" value="1"/>
</dbReference>
<organism evidence="2 3">
    <name type="scientific">Rhizoctonia solani</name>
    <dbReference type="NCBI Taxonomy" id="456999"/>
    <lineage>
        <taxon>Eukaryota</taxon>
        <taxon>Fungi</taxon>
        <taxon>Dikarya</taxon>
        <taxon>Basidiomycota</taxon>
        <taxon>Agaricomycotina</taxon>
        <taxon>Agaricomycetes</taxon>
        <taxon>Cantharellales</taxon>
        <taxon>Ceratobasidiaceae</taxon>
        <taxon>Rhizoctonia</taxon>
    </lineage>
</organism>
<evidence type="ECO:0000313" key="2">
    <source>
        <dbReference type="EMBL" id="CAE6455486.1"/>
    </source>
</evidence>
<dbReference type="Proteomes" id="UP000663841">
    <property type="component" value="Unassembled WGS sequence"/>
</dbReference>
<accession>A0A8H3BEJ5</accession>
<dbReference type="InterPro" id="IPR013922">
    <property type="entry name" value="Cyclin_PHO80-like"/>
</dbReference>
<dbReference type="EMBL" id="CAJMWW010000181">
    <property type="protein sequence ID" value="CAE6455486.1"/>
    <property type="molecule type" value="Genomic_DNA"/>
</dbReference>
<dbReference type="PANTHER" id="PTHR15615:SF108">
    <property type="entry name" value="PROTEIN CNPPD1"/>
    <property type="match status" value="1"/>
</dbReference>
<dbReference type="SUPFAM" id="SSF47954">
    <property type="entry name" value="Cyclin-like"/>
    <property type="match status" value="1"/>
</dbReference>
<name>A0A8H3BEJ5_9AGAM</name>
<comment type="caution">
    <text evidence="2">The sequence shown here is derived from an EMBL/GenBank/DDBJ whole genome shotgun (WGS) entry which is preliminary data.</text>
</comment>
<evidence type="ECO:0000256" key="1">
    <source>
        <dbReference type="SAM" id="SignalP"/>
    </source>
</evidence>
<dbReference type="GO" id="GO:0016538">
    <property type="term" value="F:cyclin-dependent protein serine/threonine kinase regulator activity"/>
    <property type="evidence" value="ECO:0007669"/>
    <property type="project" value="TreeGrafter"/>
</dbReference>
<feature type="chain" id="PRO_5034201631" description="Cyclin N-terminal domain-containing protein" evidence="1">
    <location>
        <begin position="21"/>
        <end position="294"/>
    </location>
</feature>
<dbReference type="Gene3D" id="1.10.472.10">
    <property type="entry name" value="Cyclin-like"/>
    <property type="match status" value="1"/>
</dbReference>
<dbReference type="GO" id="GO:0019901">
    <property type="term" value="F:protein kinase binding"/>
    <property type="evidence" value="ECO:0007669"/>
    <property type="project" value="InterPro"/>
</dbReference>
<sequence>MFFTHDAHCLGHVFCRLVLSIFCSHLQQSPTEVPVARSINRVDPRHKHDGLDPPGVLCSAPPPNTTRPLCMLSMANAGARFSLPQETSSWCVRIVEPDWEADDVQIPKTVSTLNFLDMKNELTATTWICARFITIRFSCTHDPPATSHSDYALNLTGFIACALGLALEHARLPYSFAFYALRLLQRVKERHPSSYCNDGHRPFIAAFMVAAKYASGQIFPDKFWCHISQKLFGPDELNEIEEDFLSHLGWLRNVDPDDLCTFKARLRSVLSFPPSTYLCIKEIPNFSTMEPGKH</sequence>
<dbReference type="PANTHER" id="PTHR15615">
    <property type="match status" value="1"/>
</dbReference>
<dbReference type="GO" id="GO:0000307">
    <property type="term" value="C:cyclin-dependent protein kinase holoenzyme complex"/>
    <property type="evidence" value="ECO:0007669"/>
    <property type="project" value="TreeGrafter"/>
</dbReference>
<gene>
    <name evidence="2" type="ORF">RDB_LOCUS137267</name>
</gene>
<proteinExistence type="predicted"/>
<evidence type="ECO:0000313" key="3">
    <source>
        <dbReference type="Proteomes" id="UP000663841"/>
    </source>
</evidence>
<reference evidence="2" key="1">
    <citation type="submission" date="2021-01" db="EMBL/GenBank/DDBJ databases">
        <authorList>
            <person name="Kaushik A."/>
        </authorList>
    </citation>
    <scope>NUCLEOTIDE SEQUENCE</scope>
    <source>
        <strain evidence="2">AG3-T5</strain>
    </source>
</reference>
<dbReference type="GO" id="GO:0005634">
    <property type="term" value="C:nucleus"/>
    <property type="evidence" value="ECO:0007669"/>
    <property type="project" value="TreeGrafter"/>
</dbReference>
<dbReference type="InterPro" id="IPR036915">
    <property type="entry name" value="Cyclin-like_sf"/>
</dbReference>
<dbReference type="OrthoDB" id="3247831at2759"/>
<dbReference type="AlphaFoldDB" id="A0A8H3BEJ5"/>